<dbReference type="GO" id="GO:0008408">
    <property type="term" value="F:3'-5' exonuclease activity"/>
    <property type="evidence" value="ECO:0007669"/>
    <property type="project" value="InterPro"/>
</dbReference>
<dbReference type="GO" id="GO:1990923">
    <property type="term" value="C:PET complex"/>
    <property type="evidence" value="ECO:0007669"/>
    <property type="project" value="TreeGrafter"/>
</dbReference>
<evidence type="ECO:0000313" key="2">
    <source>
        <dbReference type="EMBL" id="ESP04770.1"/>
    </source>
</evidence>
<evidence type="ECO:0000259" key="1">
    <source>
        <dbReference type="SMART" id="SM00474"/>
    </source>
</evidence>
<keyword evidence="3" id="KW-1185">Reference proteome</keyword>
<reference evidence="2 3" key="1">
    <citation type="journal article" date="2013" name="Nature">
        <title>Insights into bilaterian evolution from three spiralian genomes.</title>
        <authorList>
            <person name="Simakov O."/>
            <person name="Marletaz F."/>
            <person name="Cho S.J."/>
            <person name="Edsinger-Gonzales E."/>
            <person name="Havlak P."/>
            <person name="Hellsten U."/>
            <person name="Kuo D.H."/>
            <person name="Larsson T."/>
            <person name="Lv J."/>
            <person name="Arendt D."/>
            <person name="Savage R."/>
            <person name="Osoegawa K."/>
            <person name="de Jong P."/>
            <person name="Grimwood J."/>
            <person name="Chapman J.A."/>
            <person name="Shapiro H."/>
            <person name="Aerts A."/>
            <person name="Otillar R.P."/>
            <person name="Terry A.Y."/>
            <person name="Boore J.L."/>
            <person name="Grigoriev I.V."/>
            <person name="Lindberg D.R."/>
            <person name="Seaver E.C."/>
            <person name="Weisblat D.A."/>
            <person name="Putnam N.H."/>
            <person name="Rokhsar D.S."/>
        </authorList>
    </citation>
    <scope>NUCLEOTIDE SEQUENCE [LARGE SCALE GENOMIC DNA]</scope>
</reference>
<dbReference type="Gene3D" id="3.30.420.10">
    <property type="entry name" value="Ribonuclease H-like superfamily/Ribonuclease H"/>
    <property type="match status" value="1"/>
</dbReference>
<dbReference type="GeneID" id="20251728"/>
<feature type="non-terminal residue" evidence="2">
    <location>
        <position position="1"/>
    </location>
</feature>
<protein>
    <recommendedName>
        <fullName evidence="1">3'-5' exonuclease domain-containing protein</fullName>
    </recommendedName>
</protein>
<dbReference type="SUPFAM" id="SSF53098">
    <property type="entry name" value="Ribonuclease H-like"/>
    <property type="match status" value="1"/>
</dbReference>
<gene>
    <name evidence="2" type="ORF">LOTGIDRAFT_65115</name>
</gene>
<dbReference type="Pfam" id="PF01612">
    <property type="entry name" value="DNA_pol_A_exo1"/>
    <property type="match status" value="1"/>
</dbReference>
<dbReference type="Proteomes" id="UP000030746">
    <property type="component" value="Unassembled WGS sequence"/>
</dbReference>
<name>V4CQM7_LOTGI</name>
<dbReference type="InterPro" id="IPR002562">
    <property type="entry name" value="3'-5'_exonuclease_dom"/>
</dbReference>
<dbReference type="CTD" id="20251728"/>
<organism evidence="2 3">
    <name type="scientific">Lottia gigantea</name>
    <name type="common">Giant owl limpet</name>
    <dbReference type="NCBI Taxonomy" id="225164"/>
    <lineage>
        <taxon>Eukaryota</taxon>
        <taxon>Metazoa</taxon>
        <taxon>Spiralia</taxon>
        <taxon>Lophotrochozoa</taxon>
        <taxon>Mollusca</taxon>
        <taxon>Gastropoda</taxon>
        <taxon>Patellogastropoda</taxon>
        <taxon>Lottioidea</taxon>
        <taxon>Lottiidae</taxon>
        <taxon>Lottia</taxon>
    </lineage>
</organism>
<dbReference type="InterPro" id="IPR012337">
    <property type="entry name" value="RNaseH-like_sf"/>
</dbReference>
<dbReference type="EMBL" id="KB199651">
    <property type="protein sequence ID" value="ESP04770.1"/>
    <property type="molecule type" value="Genomic_DNA"/>
</dbReference>
<evidence type="ECO:0000313" key="3">
    <source>
        <dbReference type="Proteomes" id="UP000030746"/>
    </source>
</evidence>
<sequence>FTVLTKTDALFHEAIKFIAERPTIGFAAEGIDIGREGKLCWIQIDAGGSIFLFDMLNLGTDGLKQGLKNIIQSESILKVVHDCRLISDLLHHQFRVQMLNIFDTQVAHALAYREQNRKDLPRYVPGLASCLYEHLDLPDEQIHIIRIREQAKSEDQEIWAERPAPRWLLDAASKHVKHLLDLRMILMEKMMVEFKAGVEIYLTYVRNSSD</sequence>
<dbReference type="OMA" id="NEETEMW"/>
<dbReference type="STRING" id="225164.V4CQM7"/>
<dbReference type="AlphaFoldDB" id="V4CQM7"/>
<dbReference type="InterPro" id="IPR052144">
    <property type="entry name" value="piRNA_biogenesis_EXD1"/>
</dbReference>
<dbReference type="GO" id="GO:0034587">
    <property type="term" value="P:piRNA processing"/>
    <property type="evidence" value="ECO:0007669"/>
    <property type="project" value="TreeGrafter"/>
</dbReference>
<feature type="domain" description="3'-5' exonuclease" evidence="1">
    <location>
        <begin position="2"/>
        <end position="191"/>
    </location>
</feature>
<dbReference type="KEGG" id="lgi:LOTGIDRAFT_65115"/>
<dbReference type="InterPro" id="IPR036397">
    <property type="entry name" value="RNaseH_sf"/>
</dbReference>
<dbReference type="HOGENOM" id="CLU_086879_0_0_1"/>
<dbReference type="PANTHER" id="PTHR46628:SF1">
    <property type="entry name" value="PIRNA BIOGENESIS PROTEIN EXD1"/>
    <property type="match status" value="1"/>
</dbReference>
<accession>V4CQM7</accession>
<dbReference type="PANTHER" id="PTHR46628">
    <property type="entry name" value="PIRNA BIOGENESIS PROTEIN EXD1"/>
    <property type="match status" value="1"/>
</dbReference>
<proteinExistence type="predicted"/>
<dbReference type="OrthoDB" id="26838at2759"/>
<dbReference type="GO" id="GO:0003676">
    <property type="term" value="F:nucleic acid binding"/>
    <property type="evidence" value="ECO:0007669"/>
    <property type="project" value="InterPro"/>
</dbReference>
<dbReference type="RefSeq" id="XP_009044279.1">
    <property type="nucleotide sequence ID" value="XM_009046031.1"/>
</dbReference>
<feature type="non-terminal residue" evidence="2">
    <location>
        <position position="210"/>
    </location>
</feature>
<dbReference type="SMART" id="SM00474">
    <property type="entry name" value="35EXOc"/>
    <property type="match status" value="1"/>
</dbReference>